<dbReference type="PANTHER" id="PTHR36504:SF1">
    <property type="entry name" value="LIPOPOLYSACCHARIDE EXPORT SYSTEM PROTEIN LPTA"/>
    <property type="match status" value="1"/>
</dbReference>
<feature type="domain" description="Organic solvent tolerance-like N-terminal" evidence="4">
    <location>
        <begin position="64"/>
        <end position="198"/>
    </location>
</feature>
<dbReference type="InterPro" id="IPR005653">
    <property type="entry name" value="OstA-like_N"/>
</dbReference>
<evidence type="ECO:0000259" key="4">
    <source>
        <dbReference type="Pfam" id="PF03968"/>
    </source>
</evidence>
<feature type="compositionally biased region" description="Low complexity" evidence="2">
    <location>
        <begin position="112"/>
        <end position="126"/>
    </location>
</feature>
<accession>A0ABQ1IDR2</accession>
<dbReference type="EMBL" id="BMDZ01000013">
    <property type="protein sequence ID" value="GGB35245.1"/>
    <property type="molecule type" value="Genomic_DNA"/>
</dbReference>
<gene>
    <name evidence="5" type="ORF">GCM10011505_15860</name>
</gene>
<feature type="transmembrane region" description="Helical" evidence="3">
    <location>
        <begin position="21"/>
        <end position="45"/>
    </location>
</feature>
<dbReference type="RefSeq" id="WP_188576512.1">
    <property type="nucleotide sequence ID" value="NZ_BMDZ01000013.1"/>
</dbReference>
<feature type="region of interest" description="Disordered" evidence="2">
    <location>
        <begin position="107"/>
        <end position="134"/>
    </location>
</feature>
<protein>
    <recommendedName>
        <fullName evidence="4">Organic solvent tolerance-like N-terminal domain-containing protein</fullName>
    </recommendedName>
</protein>
<evidence type="ECO:0000313" key="5">
    <source>
        <dbReference type="EMBL" id="GGB35245.1"/>
    </source>
</evidence>
<evidence type="ECO:0000256" key="1">
    <source>
        <dbReference type="ARBA" id="ARBA00022729"/>
    </source>
</evidence>
<organism evidence="5 6">
    <name type="scientific">Tistrella bauzanensis</name>
    <dbReference type="NCBI Taxonomy" id="657419"/>
    <lineage>
        <taxon>Bacteria</taxon>
        <taxon>Pseudomonadati</taxon>
        <taxon>Pseudomonadota</taxon>
        <taxon>Alphaproteobacteria</taxon>
        <taxon>Geminicoccales</taxon>
        <taxon>Geminicoccaceae</taxon>
        <taxon>Tistrella</taxon>
    </lineage>
</organism>
<dbReference type="Gene3D" id="2.60.450.10">
    <property type="entry name" value="Lipopolysaccharide (LPS) transport protein A like domain"/>
    <property type="match status" value="1"/>
</dbReference>
<evidence type="ECO:0000256" key="3">
    <source>
        <dbReference type="SAM" id="Phobius"/>
    </source>
</evidence>
<dbReference type="Pfam" id="PF03968">
    <property type="entry name" value="LptD_N"/>
    <property type="match status" value="1"/>
</dbReference>
<sequence>MTLSLPAETGPAPHRAGRRPLPLIMAALAAMIALTAGTTLAPGIARAQSALRTTSIDTTQPIEITAQQSLEWSDADRVATFRGDVKAVQGTMTLYADVLKVHVSGETNQAPPADTAGTGGSDAPASSGGGGLADAAGEISKIEAEGNVQIITPNESARGGLGIYDVSRGVVTLTGAVKLTQGRSQLEGERLVLDLNKGNSTLESGRKGPVRGLFVPEKRN</sequence>
<evidence type="ECO:0000313" key="6">
    <source>
        <dbReference type="Proteomes" id="UP000603352"/>
    </source>
</evidence>
<reference evidence="6" key="1">
    <citation type="journal article" date="2019" name="Int. J. Syst. Evol. Microbiol.">
        <title>The Global Catalogue of Microorganisms (GCM) 10K type strain sequencing project: providing services to taxonomists for standard genome sequencing and annotation.</title>
        <authorList>
            <consortium name="The Broad Institute Genomics Platform"/>
            <consortium name="The Broad Institute Genome Sequencing Center for Infectious Disease"/>
            <person name="Wu L."/>
            <person name="Ma J."/>
        </authorList>
    </citation>
    <scope>NUCLEOTIDE SEQUENCE [LARGE SCALE GENOMIC DNA]</scope>
    <source>
        <strain evidence="6">CGMCC 1.10188</strain>
    </source>
</reference>
<keyword evidence="3" id="KW-1133">Transmembrane helix</keyword>
<dbReference type="InterPro" id="IPR052037">
    <property type="entry name" value="LPS_export_LptA"/>
</dbReference>
<keyword evidence="3" id="KW-0472">Membrane</keyword>
<name>A0ABQ1IDR2_9PROT</name>
<comment type="caution">
    <text evidence="5">The sequence shown here is derived from an EMBL/GenBank/DDBJ whole genome shotgun (WGS) entry which is preliminary data.</text>
</comment>
<keyword evidence="6" id="KW-1185">Reference proteome</keyword>
<dbReference type="PANTHER" id="PTHR36504">
    <property type="entry name" value="LIPOPOLYSACCHARIDE EXPORT SYSTEM PROTEIN LPTA"/>
    <property type="match status" value="1"/>
</dbReference>
<keyword evidence="3" id="KW-0812">Transmembrane</keyword>
<dbReference type="Proteomes" id="UP000603352">
    <property type="component" value="Unassembled WGS sequence"/>
</dbReference>
<proteinExistence type="predicted"/>
<evidence type="ECO:0000256" key="2">
    <source>
        <dbReference type="SAM" id="MobiDB-lite"/>
    </source>
</evidence>
<keyword evidence="1" id="KW-0732">Signal</keyword>